<reference evidence="1" key="2">
    <citation type="submission" date="2021-08" db="EMBL/GenBank/DDBJ databases">
        <authorList>
            <person name="Eriksson T."/>
        </authorList>
    </citation>
    <scope>NUCLEOTIDE SEQUENCE</scope>
    <source>
        <strain evidence="1">Stoneville</strain>
        <tissue evidence="1">Whole head</tissue>
    </source>
</reference>
<dbReference type="AlphaFoldDB" id="A0A8J6H852"/>
<dbReference type="Proteomes" id="UP000719412">
    <property type="component" value="Unassembled WGS sequence"/>
</dbReference>
<comment type="caution">
    <text evidence="1">The sequence shown here is derived from an EMBL/GenBank/DDBJ whole genome shotgun (WGS) entry which is preliminary data.</text>
</comment>
<sequence>MCGTILPKKSFDGRLHFRAWNQSSGTDEDLFGALYDRGLGVIRQFSFPHGSSWCQPDEYCGRCGGQNVAATAGRPSRRKTTRQVGKNPGKVVDFSSGAVALVWATLRADGLTKGQKRQSTKTSICASKVGKTKQSAQLQQSKRFLVLAQTFEEWNEPPPVHSDQRHKNINRFGFYQEFKRFFPLDTSSKRQIYKLDGFFDEEAEAVNLVLLREFCNIVVLGDGWWPDLSPGTRRYRFLQTTGELAEKSTPARVVPVWYFTQNAYLKCRSFCNDALGQRDHPAGSTGPTKKGTRRYRLSELPPGSYPFGISPRMPTRNGAFVTMRFWFQWYHCDLSRVPAELASKFVELGPDDDTIQFLQRSEEKSDWILTQIWHSIVKTFLGWFMTQTSINGPMMDRHQDVIRHGIQVPSQLRAPKMVQIVLRVFYRDN</sequence>
<name>A0A8J6H852_TENMO</name>
<dbReference type="InterPro" id="IPR007884">
    <property type="entry name" value="METL9"/>
</dbReference>
<organism evidence="1 2">
    <name type="scientific">Tenebrio molitor</name>
    <name type="common">Yellow mealworm beetle</name>
    <dbReference type="NCBI Taxonomy" id="7067"/>
    <lineage>
        <taxon>Eukaryota</taxon>
        <taxon>Metazoa</taxon>
        <taxon>Ecdysozoa</taxon>
        <taxon>Arthropoda</taxon>
        <taxon>Hexapoda</taxon>
        <taxon>Insecta</taxon>
        <taxon>Pterygota</taxon>
        <taxon>Neoptera</taxon>
        <taxon>Endopterygota</taxon>
        <taxon>Coleoptera</taxon>
        <taxon>Polyphaga</taxon>
        <taxon>Cucujiformia</taxon>
        <taxon>Tenebrionidae</taxon>
        <taxon>Tenebrio</taxon>
    </lineage>
</organism>
<dbReference type="PANTHER" id="PTHR12890:SF0">
    <property type="entry name" value="PROTEIN-L-HISTIDINE N-PROS-METHYLTRANSFERASE"/>
    <property type="match status" value="1"/>
</dbReference>
<dbReference type="EMBL" id="JABDTM020028388">
    <property type="protein sequence ID" value="KAH0809028.1"/>
    <property type="molecule type" value="Genomic_DNA"/>
</dbReference>
<accession>A0A8J6H852</accession>
<dbReference type="PANTHER" id="PTHR12890">
    <property type="entry name" value="DREV PROTEIN"/>
    <property type="match status" value="1"/>
</dbReference>
<protein>
    <submittedName>
        <fullName evidence="1">Uncharacterized protein</fullName>
    </submittedName>
</protein>
<gene>
    <name evidence="1" type="ORF">GEV33_013765</name>
</gene>
<dbReference type="Pfam" id="PF05219">
    <property type="entry name" value="DREV"/>
    <property type="match status" value="1"/>
</dbReference>
<evidence type="ECO:0000313" key="2">
    <source>
        <dbReference type="Proteomes" id="UP000719412"/>
    </source>
</evidence>
<keyword evidence="2" id="KW-1185">Reference proteome</keyword>
<reference evidence="1" key="1">
    <citation type="journal article" date="2020" name="J Insects Food Feed">
        <title>The yellow mealworm (Tenebrio molitor) genome: a resource for the emerging insects as food and feed industry.</title>
        <authorList>
            <person name="Eriksson T."/>
            <person name="Andere A."/>
            <person name="Kelstrup H."/>
            <person name="Emery V."/>
            <person name="Picard C."/>
        </authorList>
    </citation>
    <scope>NUCLEOTIDE SEQUENCE</scope>
    <source>
        <strain evidence="1">Stoneville</strain>
        <tissue evidence="1">Whole head</tissue>
    </source>
</reference>
<dbReference type="GO" id="GO:0106370">
    <property type="term" value="F:protein-L-histidine N-pros-methyltransferase activity"/>
    <property type="evidence" value="ECO:0007669"/>
    <property type="project" value="InterPro"/>
</dbReference>
<proteinExistence type="predicted"/>
<evidence type="ECO:0000313" key="1">
    <source>
        <dbReference type="EMBL" id="KAH0809028.1"/>
    </source>
</evidence>